<reference evidence="1 2" key="1">
    <citation type="submission" date="2020-11" db="EMBL/GenBank/DDBJ databases">
        <title>Hymenobacter sp.</title>
        <authorList>
            <person name="Kim M.K."/>
        </authorList>
    </citation>
    <scope>NUCLEOTIDE SEQUENCE [LARGE SCALE GENOMIC DNA]</scope>
    <source>
        <strain evidence="1 2">BT594</strain>
    </source>
</reference>
<dbReference type="Proteomes" id="UP000601099">
    <property type="component" value="Unassembled WGS sequence"/>
</dbReference>
<dbReference type="CDD" id="cd19166">
    <property type="entry name" value="HemeO-bac"/>
    <property type="match status" value="1"/>
</dbReference>
<dbReference type="EMBL" id="JADWYK010000002">
    <property type="protein sequence ID" value="MBG8552706.1"/>
    <property type="molecule type" value="Genomic_DNA"/>
</dbReference>
<dbReference type="Pfam" id="PF01126">
    <property type="entry name" value="Heme_oxygenase"/>
    <property type="match status" value="1"/>
</dbReference>
<evidence type="ECO:0000313" key="1">
    <source>
        <dbReference type="EMBL" id="MBG8552706.1"/>
    </source>
</evidence>
<dbReference type="InterPro" id="IPR016053">
    <property type="entry name" value="Haem_Oase-like"/>
</dbReference>
<protein>
    <submittedName>
        <fullName evidence="1">Biliverdin-producing heme oxygenase</fullName>
    </submittedName>
</protein>
<accession>A0ABS0KXX5</accession>
<gene>
    <name evidence="1" type="ORF">I5L79_04060</name>
</gene>
<evidence type="ECO:0000313" key="2">
    <source>
        <dbReference type="Proteomes" id="UP000601099"/>
    </source>
</evidence>
<dbReference type="RefSeq" id="WP_196953756.1">
    <property type="nucleotide sequence ID" value="NZ_JADWYK010000002.1"/>
</dbReference>
<proteinExistence type="predicted"/>
<sequence length="190" mass="21494">MPPISSSEILTHLRQETRPYHDALEQNSFNQALSAGHVSQEATVHFLRRLYGFLAPYEEQLRRHQPEFSDEWELSARYRAPLLLADLAAVSAEAPPLCPELPPLHTRAQLLGAMYVLEGSTLGGQVITRQLAKAGIPLQRYFNGYGELTGPRWKTFCRLLTEESSHLSHAEISQSAVRTFQLLYAWINQP</sequence>
<keyword evidence="2" id="KW-1185">Reference proteome</keyword>
<name>A0ABS0KXX5_9BACT</name>
<dbReference type="SUPFAM" id="SSF48613">
    <property type="entry name" value="Heme oxygenase-like"/>
    <property type="match status" value="1"/>
</dbReference>
<dbReference type="Gene3D" id="1.20.910.10">
    <property type="entry name" value="Heme oxygenase-like"/>
    <property type="match status" value="1"/>
</dbReference>
<organism evidence="1 2">
    <name type="scientific">Hymenobacter guriensis</name>
    <dbReference type="NCBI Taxonomy" id="2793065"/>
    <lineage>
        <taxon>Bacteria</taxon>
        <taxon>Pseudomonadati</taxon>
        <taxon>Bacteroidota</taxon>
        <taxon>Cytophagia</taxon>
        <taxon>Cytophagales</taxon>
        <taxon>Hymenobacteraceae</taxon>
        <taxon>Hymenobacter</taxon>
    </lineage>
</organism>
<dbReference type="InterPro" id="IPR016084">
    <property type="entry name" value="Haem_Oase-like_multi-hlx"/>
</dbReference>
<comment type="caution">
    <text evidence="1">The sequence shown here is derived from an EMBL/GenBank/DDBJ whole genome shotgun (WGS) entry which is preliminary data.</text>
</comment>